<dbReference type="EMBL" id="UGPB01000001">
    <property type="protein sequence ID" value="STY30497.1"/>
    <property type="molecule type" value="Genomic_DNA"/>
</dbReference>
<dbReference type="PANTHER" id="PTHR43798">
    <property type="entry name" value="MONOACYLGLYCEROL LIPASE"/>
    <property type="match status" value="1"/>
</dbReference>
<evidence type="ECO:0000256" key="1">
    <source>
        <dbReference type="ARBA" id="ARBA00008645"/>
    </source>
</evidence>
<accession>A0A378LU01</accession>
<keyword evidence="2 4" id="KW-0378">Hydrolase</keyword>
<feature type="domain" description="AB hydrolase-1" evidence="3">
    <location>
        <begin position="35"/>
        <end position="154"/>
    </location>
</feature>
<organism evidence="4 5">
    <name type="scientific">Legionella wadsworthii</name>
    <dbReference type="NCBI Taxonomy" id="28088"/>
    <lineage>
        <taxon>Bacteria</taxon>
        <taxon>Pseudomonadati</taxon>
        <taxon>Pseudomonadota</taxon>
        <taxon>Gammaproteobacteria</taxon>
        <taxon>Legionellales</taxon>
        <taxon>Legionellaceae</taxon>
        <taxon>Legionella</taxon>
    </lineage>
</organism>
<dbReference type="Proteomes" id="UP000255297">
    <property type="component" value="Unassembled WGS sequence"/>
</dbReference>
<evidence type="ECO:0000259" key="3">
    <source>
        <dbReference type="Pfam" id="PF00561"/>
    </source>
</evidence>
<dbReference type="GO" id="GO:0050357">
    <property type="term" value="F:tropinesterase activity"/>
    <property type="evidence" value="ECO:0007669"/>
    <property type="project" value="UniProtKB-EC"/>
</dbReference>
<dbReference type="InterPro" id="IPR000073">
    <property type="entry name" value="AB_hydrolase_1"/>
</dbReference>
<evidence type="ECO:0000313" key="5">
    <source>
        <dbReference type="Proteomes" id="UP000255297"/>
    </source>
</evidence>
<evidence type="ECO:0000256" key="2">
    <source>
        <dbReference type="ARBA" id="ARBA00022801"/>
    </source>
</evidence>
<dbReference type="STRING" id="1122170.GCA_000701265_02622"/>
<dbReference type="InterPro" id="IPR029058">
    <property type="entry name" value="AB_hydrolase_fold"/>
</dbReference>
<gene>
    <name evidence="4" type="ORF">NCTC11532_02434</name>
</gene>
<dbReference type="Pfam" id="PF00561">
    <property type="entry name" value="Abhydrolase_1"/>
    <property type="match status" value="1"/>
</dbReference>
<name>A0A378LU01_9GAMM</name>
<reference evidence="4 5" key="1">
    <citation type="submission" date="2018-06" db="EMBL/GenBank/DDBJ databases">
        <authorList>
            <consortium name="Pathogen Informatics"/>
            <person name="Doyle S."/>
        </authorList>
    </citation>
    <scope>NUCLEOTIDE SEQUENCE [LARGE SCALE GENOMIC DNA]</scope>
    <source>
        <strain evidence="4 5">NCTC11532</strain>
    </source>
</reference>
<dbReference type="Gene3D" id="3.40.50.1820">
    <property type="entry name" value="alpha/beta hydrolase"/>
    <property type="match status" value="1"/>
</dbReference>
<keyword evidence="5" id="KW-1185">Reference proteome</keyword>
<dbReference type="AlphaFoldDB" id="A0A378LU01"/>
<proteinExistence type="inferred from homology"/>
<dbReference type="InterPro" id="IPR050266">
    <property type="entry name" value="AB_hydrolase_sf"/>
</dbReference>
<dbReference type="SUPFAM" id="SSF53474">
    <property type="entry name" value="alpha/beta-Hydrolases"/>
    <property type="match status" value="1"/>
</dbReference>
<dbReference type="PANTHER" id="PTHR43798:SF14">
    <property type="entry name" value="SERINE HYDROLASE-LIKE PROTEIN DDB_G0286239"/>
    <property type="match status" value="1"/>
</dbReference>
<sequence>MTTYYIEKRQSMDTIKLTIPGFSIACRTWGNPQKPPVLALHGWLDNANSFAPLASYLENDFYFIAVDLPGHGHSSHLPEGCHYHFFDGIFVVIEIINALHIEKVHLLGHSMGACLASLVGGVIPERLSSLSLIEGLGPFSLPEETACQQLKEFTHLLNQKDKQTKGYDSINNAALARSFKGYVSFDIAKILCERSLIDRDGKFYWRHDPRLLVRSPLRMTEKQILSCLEEITVKTYLILSSNGFSFDPEITHNRIEAVKNLTVKKMDGGHHIHMEKPEAVSKLLAKFLSV</sequence>
<evidence type="ECO:0000313" key="4">
    <source>
        <dbReference type="EMBL" id="STY30497.1"/>
    </source>
</evidence>
<dbReference type="EC" id="3.1.1.10" evidence="4"/>
<comment type="similarity">
    <text evidence="1">Belongs to the AB hydrolase superfamily.</text>
</comment>
<protein>
    <submittedName>
        <fullName evidence="4">Lipase LipA (L.pneumophila)</fullName>
        <ecNumber evidence="4">3.1.1.10</ecNumber>
    </submittedName>
</protein>
<dbReference type="GO" id="GO:0016020">
    <property type="term" value="C:membrane"/>
    <property type="evidence" value="ECO:0007669"/>
    <property type="project" value="TreeGrafter"/>
</dbReference>